<keyword evidence="2" id="KW-0520">NAD</keyword>
<dbReference type="RefSeq" id="WP_076388026.1">
    <property type="nucleotide sequence ID" value="NZ_DAOOBN010000130.1"/>
</dbReference>
<dbReference type="InterPro" id="IPR001457">
    <property type="entry name" value="NADH_UbQ/plastoQ_OxRdtase_su6"/>
</dbReference>
<dbReference type="GO" id="GO:0048038">
    <property type="term" value="F:quinone binding"/>
    <property type="evidence" value="ECO:0007669"/>
    <property type="project" value="UniProtKB-UniRule"/>
</dbReference>
<dbReference type="EC" id="7.1.1.-" evidence="2"/>
<dbReference type="EMBL" id="FTOI01000014">
    <property type="protein sequence ID" value="SIS96761.1"/>
    <property type="molecule type" value="Genomic_DNA"/>
</dbReference>
<evidence type="ECO:0000256" key="2">
    <source>
        <dbReference type="RuleBase" id="RU004429"/>
    </source>
</evidence>
<gene>
    <name evidence="3" type="ORF">SAMN05421789_11413</name>
</gene>
<evidence type="ECO:0000313" key="4">
    <source>
        <dbReference type="Proteomes" id="UP000185839"/>
    </source>
</evidence>
<evidence type="ECO:0000313" key="3">
    <source>
        <dbReference type="EMBL" id="SIS96761.1"/>
    </source>
</evidence>
<dbReference type="AlphaFoldDB" id="A0A1N7NEV2"/>
<accession>A0A1N7NEV2</accession>
<dbReference type="Gene3D" id="1.20.120.1200">
    <property type="entry name" value="NADH-ubiquinone/plastoquinone oxidoreductase chain 6, subunit NuoJ"/>
    <property type="match status" value="1"/>
</dbReference>
<feature type="transmembrane region" description="Helical" evidence="2">
    <location>
        <begin position="6"/>
        <end position="22"/>
    </location>
</feature>
<dbReference type="PANTHER" id="PTHR33269:SF17">
    <property type="entry name" value="NADH-UBIQUINONE OXIDOREDUCTASE CHAIN 6"/>
    <property type="match status" value="1"/>
</dbReference>
<feature type="transmembrane region" description="Helical" evidence="2">
    <location>
        <begin position="53"/>
        <end position="75"/>
    </location>
</feature>
<keyword evidence="2" id="KW-1003">Cell membrane</keyword>
<organism evidence="3 4">
    <name type="scientific">Kaistella chaponensis</name>
    <dbReference type="NCBI Taxonomy" id="713588"/>
    <lineage>
        <taxon>Bacteria</taxon>
        <taxon>Pseudomonadati</taxon>
        <taxon>Bacteroidota</taxon>
        <taxon>Flavobacteriia</taxon>
        <taxon>Flavobacteriales</taxon>
        <taxon>Weeksellaceae</taxon>
        <taxon>Chryseobacterium group</taxon>
        <taxon>Kaistella</taxon>
    </lineage>
</organism>
<proteinExistence type="inferred from homology"/>
<keyword evidence="2" id="KW-0472">Membrane</keyword>
<dbReference type="GO" id="GO:0005886">
    <property type="term" value="C:plasma membrane"/>
    <property type="evidence" value="ECO:0007669"/>
    <property type="project" value="UniProtKB-SubCell"/>
</dbReference>
<dbReference type="PANTHER" id="PTHR33269">
    <property type="entry name" value="NADH-UBIQUINONE OXIDOREDUCTASE CHAIN 6"/>
    <property type="match status" value="1"/>
</dbReference>
<evidence type="ECO:0000256" key="1">
    <source>
        <dbReference type="ARBA" id="ARBA00005698"/>
    </source>
</evidence>
<keyword evidence="2" id="KW-1133">Transmembrane helix</keyword>
<reference evidence="4" key="1">
    <citation type="submission" date="2017-01" db="EMBL/GenBank/DDBJ databases">
        <authorList>
            <person name="Varghese N."/>
            <person name="Submissions S."/>
        </authorList>
    </citation>
    <scope>NUCLEOTIDE SEQUENCE [LARGE SCALE GENOMIC DNA]</scope>
    <source>
        <strain evidence="4">DSM 23145</strain>
    </source>
</reference>
<dbReference type="STRING" id="713588.SAMN05421789_11413"/>
<sequence>MEQILFLFVALVAITGAVYFVFARNPLYAILSLIVVMFSIAGLYILLNAQFLGIVQIIVYAGAIMVLFLYILMMLNLSKEDESKKQNLMKFAGVFSAGLLLISILGAFRGFKVQAAAANVDSSVGLTKNLGRLLFNEYVLPFELASILIFAGIVGAVLIGKKDL</sequence>
<keyword evidence="2" id="KW-0874">Quinone</keyword>
<feature type="transmembrane region" description="Helical" evidence="2">
    <location>
        <begin position="27"/>
        <end position="47"/>
    </location>
</feature>
<dbReference type="OrthoDB" id="9790848at2"/>
<comment type="similarity">
    <text evidence="1 2">Belongs to the complex I subunit 6 family.</text>
</comment>
<dbReference type="InterPro" id="IPR042106">
    <property type="entry name" value="Nuo/plastoQ_OxRdtase_6_NuoJ"/>
</dbReference>
<comment type="function">
    <text evidence="2">NDH-1 shuttles electrons from NADH, via FMN and iron-sulfur (Fe-S) centers, to quinones in the respiratory chain. Couples the redox reaction to proton translocation (for every two electrons transferred, four hydrogen ions are translocated across the cytoplasmic membrane), and thus conserves the redox energy in a proton gradient.</text>
</comment>
<comment type="subcellular location">
    <subcellularLocation>
        <location evidence="2">Cell membrane</location>
        <topology evidence="2">Multi-pass membrane protein</topology>
    </subcellularLocation>
</comment>
<protein>
    <recommendedName>
        <fullName evidence="2">NADH-quinone oxidoreductase subunit J</fullName>
        <ecNumber evidence="2">7.1.1.-</ecNumber>
    </recommendedName>
</protein>
<feature type="transmembrane region" description="Helical" evidence="2">
    <location>
        <begin position="138"/>
        <end position="159"/>
    </location>
</feature>
<dbReference type="GO" id="GO:0008137">
    <property type="term" value="F:NADH dehydrogenase (ubiquinone) activity"/>
    <property type="evidence" value="ECO:0007669"/>
    <property type="project" value="UniProtKB-UniRule"/>
</dbReference>
<name>A0A1N7NEV2_9FLAO</name>
<dbReference type="Proteomes" id="UP000185839">
    <property type="component" value="Unassembled WGS sequence"/>
</dbReference>
<feature type="transmembrane region" description="Helical" evidence="2">
    <location>
        <begin position="87"/>
        <end position="108"/>
    </location>
</feature>
<comment type="catalytic activity">
    <reaction evidence="2">
        <text>a quinone + NADH + 5 H(+)(in) = a quinol + NAD(+) + 4 H(+)(out)</text>
        <dbReference type="Rhea" id="RHEA:57888"/>
        <dbReference type="ChEBI" id="CHEBI:15378"/>
        <dbReference type="ChEBI" id="CHEBI:24646"/>
        <dbReference type="ChEBI" id="CHEBI:57540"/>
        <dbReference type="ChEBI" id="CHEBI:57945"/>
        <dbReference type="ChEBI" id="CHEBI:132124"/>
    </reaction>
</comment>
<keyword evidence="4" id="KW-1185">Reference proteome</keyword>
<dbReference type="Pfam" id="PF00499">
    <property type="entry name" value="Oxidored_q3"/>
    <property type="match status" value="1"/>
</dbReference>
<keyword evidence="2" id="KW-0812">Transmembrane</keyword>